<evidence type="ECO:0000313" key="3">
    <source>
        <dbReference type="EMBL" id="MDJ1137947.1"/>
    </source>
</evidence>
<reference evidence="3 4" key="1">
    <citation type="submission" date="2023-05" db="EMBL/GenBank/DDBJ databases">
        <title>Streptantibioticus silvisoli sp. nov., acidotolerant actinomycetes 1 from pine litter.</title>
        <authorList>
            <person name="Swiecimska M."/>
            <person name="Golinska P."/>
            <person name="Sangal V."/>
            <person name="Wachnowicz B."/>
            <person name="Goodfellow M."/>
        </authorList>
    </citation>
    <scope>NUCLEOTIDE SEQUENCE [LARGE SCALE GENOMIC DNA]</scope>
    <source>
        <strain evidence="3 4">DSM 42109</strain>
    </source>
</reference>
<accession>A0ABT7A9B9</accession>
<evidence type="ECO:0000256" key="2">
    <source>
        <dbReference type="SAM" id="Phobius"/>
    </source>
</evidence>
<sequence>MSQYQQYPPQQPQQFQPLPPKKKHTGLKVAGGIIGGFILLAALGAALGDDPAPAKKPSTTVEAKPTQDEIDETIEEGDKAADALDKELDDIQKDNEKGRKKLKDKADREAAKDGQYGDGDYIVGQDIPAGTYESAGASSDVFDVCAITTEPSGETTMPQIKSGNKNERIIITLAAEDGTVSVQGCEPLTKR</sequence>
<dbReference type="EMBL" id="JANCPR020000069">
    <property type="protein sequence ID" value="MDJ1137947.1"/>
    <property type="molecule type" value="Genomic_DNA"/>
</dbReference>
<dbReference type="RefSeq" id="WP_274039039.1">
    <property type="nucleotide sequence ID" value="NZ_JANCPR020000069.1"/>
</dbReference>
<feature type="region of interest" description="Disordered" evidence="1">
    <location>
        <begin position="84"/>
        <end position="120"/>
    </location>
</feature>
<keyword evidence="4" id="KW-1185">Reference proteome</keyword>
<comment type="caution">
    <text evidence="3">The sequence shown here is derived from an EMBL/GenBank/DDBJ whole genome shotgun (WGS) entry which is preliminary data.</text>
</comment>
<keyword evidence="2" id="KW-1133">Transmembrane helix</keyword>
<feature type="region of interest" description="Disordered" evidence="1">
    <location>
        <begin position="48"/>
        <end position="70"/>
    </location>
</feature>
<proteinExistence type="predicted"/>
<keyword evidence="2" id="KW-0812">Transmembrane</keyword>
<feature type="compositionally biased region" description="Low complexity" evidence="1">
    <location>
        <begin position="1"/>
        <end position="16"/>
    </location>
</feature>
<name>A0ABT7A9B9_9ACTN</name>
<organism evidence="3 4">
    <name type="scientific">Streptomyces iconiensis</name>
    <dbReference type="NCBI Taxonomy" id="1384038"/>
    <lineage>
        <taxon>Bacteria</taxon>
        <taxon>Bacillati</taxon>
        <taxon>Actinomycetota</taxon>
        <taxon>Actinomycetes</taxon>
        <taxon>Kitasatosporales</taxon>
        <taxon>Streptomycetaceae</taxon>
        <taxon>Streptomyces</taxon>
    </lineage>
</organism>
<feature type="compositionally biased region" description="Basic and acidic residues" evidence="1">
    <location>
        <begin position="84"/>
        <end position="97"/>
    </location>
</feature>
<gene>
    <name evidence="3" type="ORF">NMN56_039520</name>
</gene>
<evidence type="ECO:0000256" key="1">
    <source>
        <dbReference type="SAM" id="MobiDB-lite"/>
    </source>
</evidence>
<evidence type="ECO:0000313" key="4">
    <source>
        <dbReference type="Proteomes" id="UP001214441"/>
    </source>
</evidence>
<protein>
    <submittedName>
        <fullName evidence="3">Uncharacterized protein</fullName>
    </submittedName>
</protein>
<feature type="region of interest" description="Disordered" evidence="1">
    <location>
        <begin position="1"/>
        <end position="25"/>
    </location>
</feature>
<keyword evidence="2" id="KW-0472">Membrane</keyword>
<dbReference type="Proteomes" id="UP001214441">
    <property type="component" value="Unassembled WGS sequence"/>
</dbReference>
<feature type="transmembrane region" description="Helical" evidence="2">
    <location>
        <begin position="29"/>
        <end position="48"/>
    </location>
</feature>